<sequence length="71" mass="8373">MKTHYKHDDNFSGRIISRNGDFIRFRRLKTTFELLAKLSHNCKNVMKNFPKRITIYKKSGGDHLADIVLHV</sequence>
<accession>A0A195CS96</accession>
<name>A0A195CS96_9HYME</name>
<gene>
    <name evidence="1" type="ORF">ALC62_05693</name>
</gene>
<reference evidence="1 2" key="1">
    <citation type="submission" date="2016-03" db="EMBL/GenBank/DDBJ databases">
        <title>Cyphomyrmex costatus WGS genome.</title>
        <authorList>
            <person name="Nygaard S."/>
            <person name="Hu H."/>
            <person name="Boomsma J."/>
            <person name="Zhang G."/>
        </authorList>
    </citation>
    <scope>NUCLEOTIDE SEQUENCE [LARGE SCALE GENOMIC DNA]</scope>
    <source>
        <strain evidence="1">MS0001</strain>
        <tissue evidence="1">Whole body</tissue>
    </source>
</reference>
<protein>
    <submittedName>
        <fullName evidence="1">Uncharacterized protein</fullName>
    </submittedName>
</protein>
<dbReference type="EMBL" id="KQ977329">
    <property type="protein sequence ID" value="KYN03566.1"/>
    <property type="molecule type" value="Genomic_DNA"/>
</dbReference>
<dbReference type="Proteomes" id="UP000078542">
    <property type="component" value="Unassembled WGS sequence"/>
</dbReference>
<proteinExistence type="predicted"/>
<keyword evidence="2" id="KW-1185">Reference proteome</keyword>
<evidence type="ECO:0000313" key="1">
    <source>
        <dbReference type="EMBL" id="KYN03566.1"/>
    </source>
</evidence>
<organism evidence="1 2">
    <name type="scientific">Cyphomyrmex costatus</name>
    <dbReference type="NCBI Taxonomy" id="456900"/>
    <lineage>
        <taxon>Eukaryota</taxon>
        <taxon>Metazoa</taxon>
        <taxon>Ecdysozoa</taxon>
        <taxon>Arthropoda</taxon>
        <taxon>Hexapoda</taxon>
        <taxon>Insecta</taxon>
        <taxon>Pterygota</taxon>
        <taxon>Neoptera</taxon>
        <taxon>Endopterygota</taxon>
        <taxon>Hymenoptera</taxon>
        <taxon>Apocrita</taxon>
        <taxon>Aculeata</taxon>
        <taxon>Formicoidea</taxon>
        <taxon>Formicidae</taxon>
        <taxon>Myrmicinae</taxon>
        <taxon>Cyphomyrmex</taxon>
    </lineage>
</organism>
<dbReference type="AlphaFoldDB" id="A0A195CS96"/>
<evidence type="ECO:0000313" key="2">
    <source>
        <dbReference type="Proteomes" id="UP000078542"/>
    </source>
</evidence>